<proteinExistence type="predicted"/>
<reference evidence="2 3" key="1">
    <citation type="submission" date="2016-10" db="EMBL/GenBank/DDBJ databases">
        <authorList>
            <person name="de Groot N.N."/>
        </authorList>
    </citation>
    <scope>NUCLEOTIDE SEQUENCE [LARGE SCALE GENOMIC DNA]</scope>
    <source>
        <strain evidence="2 3">DSM 25927</strain>
    </source>
</reference>
<dbReference type="AlphaFoldDB" id="A0A1H9HUR3"/>
<dbReference type="RefSeq" id="WP_143068942.1">
    <property type="nucleotide sequence ID" value="NZ_FOFS01000009.1"/>
</dbReference>
<sequence>MDRSVSRLPIRAAITMSGRCWRWAASVLALLLACNLAWASATPEEDATLISAGTEPGTAKAARYLSLPGAEGESWISTSFRTFDNEPLTLDFSLPPGASQASLREFGSSDAELDTLMRSCMASGDCRQAVFDRQTTRYYREHALRLRNTPDRGTQLYVDVAQVVERNRDRVLPVVAALRRVADERGYDQQWLIAAAVALVQSGLAYRKPEGREDGRDIFGFYPPLRALERGYGDCDTKAALLAAILQNLTDAPLIGVHVPQHYLLGIAATPQADQAWLSYGGRTYVLVETAGPGKLPPGNIARHTQAALTRGEDVRIDPMF</sequence>
<accession>A0A1H9HUR3</accession>
<evidence type="ECO:0008006" key="4">
    <source>
        <dbReference type="Google" id="ProtNLM"/>
    </source>
</evidence>
<keyword evidence="3" id="KW-1185">Reference proteome</keyword>
<dbReference type="OrthoDB" id="5592079at2"/>
<evidence type="ECO:0000256" key="1">
    <source>
        <dbReference type="SAM" id="SignalP"/>
    </source>
</evidence>
<dbReference type="Proteomes" id="UP000199233">
    <property type="component" value="Unassembled WGS sequence"/>
</dbReference>
<dbReference type="PROSITE" id="PS51257">
    <property type="entry name" value="PROKAR_LIPOPROTEIN"/>
    <property type="match status" value="1"/>
</dbReference>
<name>A0A1H9HUR3_9GAMM</name>
<protein>
    <recommendedName>
        <fullName evidence="4">Transglutaminase-like superfamily protein</fullName>
    </recommendedName>
</protein>
<feature type="signal peptide" evidence="1">
    <location>
        <begin position="1"/>
        <end position="39"/>
    </location>
</feature>
<gene>
    <name evidence="2" type="ORF">SAMN04488038_10939</name>
</gene>
<dbReference type="EMBL" id="FOFS01000009">
    <property type="protein sequence ID" value="SEQ66099.1"/>
    <property type="molecule type" value="Genomic_DNA"/>
</dbReference>
<feature type="chain" id="PRO_5011795163" description="Transglutaminase-like superfamily protein" evidence="1">
    <location>
        <begin position="40"/>
        <end position="321"/>
    </location>
</feature>
<organism evidence="2 3">
    <name type="scientific">Solimonas aquatica</name>
    <dbReference type="NCBI Taxonomy" id="489703"/>
    <lineage>
        <taxon>Bacteria</taxon>
        <taxon>Pseudomonadati</taxon>
        <taxon>Pseudomonadota</taxon>
        <taxon>Gammaproteobacteria</taxon>
        <taxon>Nevskiales</taxon>
        <taxon>Nevskiaceae</taxon>
        <taxon>Solimonas</taxon>
    </lineage>
</organism>
<evidence type="ECO:0000313" key="3">
    <source>
        <dbReference type="Proteomes" id="UP000199233"/>
    </source>
</evidence>
<evidence type="ECO:0000313" key="2">
    <source>
        <dbReference type="EMBL" id="SEQ66099.1"/>
    </source>
</evidence>
<keyword evidence="1" id="KW-0732">Signal</keyword>